<proteinExistence type="predicted"/>
<accession>A0AAE0E8V5</accession>
<protein>
    <recommendedName>
        <fullName evidence="3">Reverse transcriptase domain-containing protein</fullName>
    </recommendedName>
</protein>
<dbReference type="Proteomes" id="UP001281410">
    <property type="component" value="Unassembled WGS sequence"/>
</dbReference>
<evidence type="ECO:0000313" key="1">
    <source>
        <dbReference type="EMBL" id="KAK3219443.1"/>
    </source>
</evidence>
<evidence type="ECO:0000313" key="2">
    <source>
        <dbReference type="Proteomes" id="UP001281410"/>
    </source>
</evidence>
<keyword evidence="2" id="KW-1185">Reference proteome</keyword>
<reference evidence="1" key="1">
    <citation type="journal article" date="2023" name="Plant J.">
        <title>Genome sequences and population genomics provide insights into the demographic history, inbreeding, and mutation load of two 'living fossil' tree species of Dipteronia.</title>
        <authorList>
            <person name="Feng Y."/>
            <person name="Comes H.P."/>
            <person name="Chen J."/>
            <person name="Zhu S."/>
            <person name="Lu R."/>
            <person name="Zhang X."/>
            <person name="Li P."/>
            <person name="Qiu J."/>
            <person name="Olsen K.M."/>
            <person name="Qiu Y."/>
        </authorList>
    </citation>
    <scope>NUCLEOTIDE SEQUENCE</scope>
    <source>
        <strain evidence="1">NBL</strain>
    </source>
</reference>
<dbReference type="InterPro" id="IPR052343">
    <property type="entry name" value="Retrotransposon-Effector_Assoc"/>
</dbReference>
<organism evidence="1 2">
    <name type="scientific">Dipteronia sinensis</name>
    <dbReference type="NCBI Taxonomy" id="43782"/>
    <lineage>
        <taxon>Eukaryota</taxon>
        <taxon>Viridiplantae</taxon>
        <taxon>Streptophyta</taxon>
        <taxon>Embryophyta</taxon>
        <taxon>Tracheophyta</taxon>
        <taxon>Spermatophyta</taxon>
        <taxon>Magnoliopsida</taxon>
        <taxon>eudicotyledons</taxon>
        <taxon>Gunneridae</taxon>
        <taxon>Pentapetalae</taxon>
        <taxon>rosids</taxon>
        <taxon>malvids</taxon>
        <taxon>Sapindales</taxon>
        <taxon>Sapindaceae</taxon>
        <taxon>Hippocastanoideae</taxon>
        <taxon>Acereae</taxon>
        <taxon>Dipteronia</taxon>
    </lineage>
</organism>
<dbReference type="PANTHER" id="PTHR46890">
    <property type="entry name" value="NON-LTR RETROLELEMENT REVERSE TRANSCRIPTASE-LIKE PROTEIN-RELATED"/>
    <property type="match status" value="1"/>
</dbReference>
<dbReference type="PANTHER" id="PTHR46890:SF48">
    <property type="entry name" value="RNA-DIRECTED DNA POLYMERASE"/>
    <property type="match status" value="1"/>
</dbReference>
<dbReference type="EMBL" id="JANJYJ010000004">
    <property type="protein sequence ID" value="KAK3219443.1"/>
    <property type="molecule type" value="Genomic_DNA"/>
</dbReference>
<name>A0AAE0E8V5_9ROSI</name>
<evidence type="ECO:0008006" key="3">
    <source>
        <dbReference type="Google" id="ProtNLM"/>
    </source>
</evidence>
<dbReference type="AlphaFoldDB" id="A0AAE0E8V5"/>
<sequence>MGEISMGDYRPISPSSVVYKVISKAMAICMKLVLTKLVSPNQSASILGLQIFDNVIVAFEALHLLGNRKKGSKDFAPLKLDMSKAYGRIKWGFVEMILRK</sequence>
<gene>
    <name evidence="1" type="ORF">Dsin_013413</name>
</gene>
<comment type="caution">
    <text evidence="1">The sequence shown here is derived from an EMBL/GenBank/DDBJ whole genome shotgun (WGS) entry which is preliminary data.</text>
</comment>